<organism evidence="1 2">
    <name type="scientific">Streptomyces pactum</name>
    <dbReference type="NCBI Taxonomy" id="68249"/>
    <lineage>
        <taxon>Bacteria</taxon>
        <taxon>Bacillati</taxon>
        <taxon>Actinomycetota</taxon>
        <taxon>Actinomycetes</taxon>
        <taxon>Kitasatosporales</taxon>
        <taxon>Streptomycetaceae</taxon>
        <taxon>Streptomyces</taxon>
    </lineage>
</organism>
<evidence type="ECO:0000313" key="1">
    <source>
        <dbReference type="EMBL" id="AQS69120.1"/>
    </source>
</evidence>
<reference evidence="1 2" key="1">
    <citation type="submission" date="2017-02" db="EMBL/GenBank/DDBJ databases">
        <title>Streptomyces pactum ACT12 Genome sequencing and assembly.</title>
        <authorList>
            <person name="Xue Q."/>
            <person name="Yan X."/>
            <person name="Jia L."/>
            <person name="Yan H."/>
        </authorList>
    </citation>
    <scope>NUCLEOTIDE SEQUENCE [LARGE SCALE GENOMIC DNA]</scope>
    <source>
        <strain evidence="1 2">ACT12</strain>
    </source>
</reference>
<protein>
    <recommendedName>
        <fullName evidence="3">DUF1273 domain-containing protein</fullName>
    </recommendedName>
</protein>
<evidence type="ECO:0008006" key="3">
    <source>
        <dbReference type="Google" id="ProtNLM"/>
    </source>
</evidence>
<keyword evidence="2" id="KW-1185">Reference proteome</keyword>
<dbReference type="Gene3D" id="3.40.50.450">
    <property type="match status" value="1"/>
</dbReference>
<dbReference type="KEGG" id="spac:B1H29_21380"/>
<dbReference type="Proteomes" id="UP000189443">
    <property type="component" value="Chromosome"/>
</dbReference>
<dbReference type="RefSeq" id="WP_055417407.1">
    <property type="nucleotide sequence ID" value="NZ_CP019724.1"/>
</dbReference>
<evidence type="ECO:0000313" key="2">
    <source>
        <dbReference type="Proteomes" id="UP000189443"/>
    </source>
</evidence>
<dbReference type="AlphaFoldDB" id="A0A1S6JBH8"/>
<sequence>MKRIGCTGHQTLSVATRQRVVEAMMVELSDLQEDVLGVTCLAEGADQAFALAMLARGGRLHVVIPSKDYESSFRSNEARSAYNSLLQLATSRSEMDFSTAGEDAYLAAGQEVADQSDILLAVWDGRPAGGKGGTADIVAYARQRGMDVRIIWPPGSTRQ</sequence>
<accession>A0A1S6JBH8</accession>
<dbReference type="EMBL" id="CP019724">
    <property type="protein sequence ID" value="AQS69120.1"/>
    <property type="molecule type" value="Genomic_DNA"/>
</dbReference>
<dbReference type="SUPFAM" id="SSF102405">
    <property type="entry name" value="MCP/YpsA-like"/>
    <property type="match status" value="1"/>
</dbReference>
<proteinExistence type="predicted"/>
<name>A0A1S6JBH8_9ACTN</name>
<gene>
    <name evidence="1" type="ORF">B1H29_21380</name>
</gene>
<dbReference type="OrthoDB" id="3231229at2"/>